<keyword evidence="4" id="KW-0547">Nucleotide-binding</keyword>
<dbReference type="GO" id="GO:0005737">
    <property type="term" value="C:cytoplasm"/>
    <property type="evidence" value="ECO:0007669"/>
    <property type="project" value="TreeGrafter"/>
</dbReference>
<keyword evidence="12" id="KW-1185">Reference proteome</keyword>
<dbReference type="EC" id="2.7.11.1" evidence="1"/>
<comment type="caution">
    <text evidence="11">The sequence shown here is derived from an EMBL/GenBank/DDBJ whole genome shotgun (WGS) entry which is preliminary data.</text>
</comment>
<keyword evidence="2" id="KW-0723">Serine/threonine-protein kinase</keyword>
<evidence type="ECO:0000256" key="6">
    <source>
        <dbReference type="ARBA" id="ARBA00022840"/>
    </source>
</evidence>
<feature type="compositionally biased region" description="Polar residues" evidence="9">
    <location>
        <begin position="772"/>
        <end position="782"/>
    </location>
</feature>
<organism evidence="11 12">
    <name type="scientific">Cerrena zonata</name>
    <dbReference type="NCBI Taxonomy" id="2478898"/>
    <lineage>
        <taxon>Eukaryota</taxon>
        <taxon>Fungi</taxon>
        <taxon>Dikarya</taxon>
        <taxon>Basidiomycota</taxon>
        <taxon>Agaricomycotina</taxon>
        <taxon>Agaricomycetes</taxon>
        <taxon>Polyporales</taxon>
        <taxon>Cerrenaceae</taxon>
        <taxon>Cerrena</taxon>
    </lineage>
</organism>
<dbReference type="EMBL" id="JASBNA010000101">
    <property type="protein sequence ID" value="KAK7676876.1"/>
    <property type="molecule type" value="Genomic_DNA"/>
</dbReference>
<proteinExistence type="predicted"/>
<keyword evidence="3" id="KW-0808">Transferase</keyword>
<reference evidence="11 12" key="1">
    <citation type="submission" date="2022-09" db="EMBL/GenBank/DDBJ databases">
        <authorList>
            <person name="Palmer J.M."/>
        </authorList>
    </citation>
    <scope>NUCLEOTIDE SEQUENCE [LARGE SCALE GENOMIC DNA]</scope>
    <source>
        <strain evidence="11 12">DSM 7382</strain>
    </source>
</reference>
<feature type="compositionally biased region" description="Polar residues" evidence="9">
    <location>
        <begin position="54"/>
        <end position="68"/>
    </location>
</feature>
<dbReference type="PANTHER" id="PTHR24419">
    <property type="entry name" value="INTERLEUKIN-1 RECEPTOR-ASSOCIATED KINASE"/>
    <property type="match status" value="1"/>
</dbReference>
<evidence type="ECO:0000256" key="8">
    <source>
        <dbReference type="ARBA" id="ARBA00048679"/>
    </source>
</evidence>
<dbReference type="GO" id="GO:0005634">
    <property type="term" value="C:nucleus"/>
    <property type="evidence" value="ECO:0007669"/>
    <property type="project" value="TreeGrafter"/>
</dbReference>
<evidence type="ECO:0000259" key="10">
    <source>
        <dbReference type="SMART" id="SM01331"/>
    </source>
</evidence>
<comment type="catalytic activity">
    <reaction evidence="7">
        <text>L-threonyl-[protein] + ATP = O-phospho-L-threonyl-[protein] + ADP + H(+)</text>
        <dbReference type="Rhea" id="RHEA:46608"/>
        <dbReference type="Rhea" id="RHEA-COMP:11060"/>
        <dbReference type="Rhea" id="RHEA-COMP:11605"/>
        <dbReference type="ChEBI" id="CHEBI:15378"/>
        <dbReference type="ChEBI" id="CHEBI:30013"/>
        <dbReference type="ChEBI" id="CHEBI:30616"/>
        <dbReference type="ChEBI" id="CHEBI:61977"/>
        <dbReference type="ChEBI" id="CHEBI:456216"/>
        <dbReference type="EC" id="2.7.11.1"/>
    </reaction>
</comment>
<evidence type="ECO:0000256" key="3">
    <source>
        <dbReference type="ARBA" id="ARBA00022679"/>
    </source>
</evidence>
<feature type="domain" description="Serine/threonine-protein kinase haspin C-terminal" evidence="10">
    <location>
        <begin position="665"/>
        <end position="743"/>
    </location>
</feature>
<dbReference type="SUPFAM" id="SSF56112">
    <property type="entry name" value="Protein kinase-like (PK-like)"/>
    <property type="match status" value="1"/>
</dbReference>
<evidence type="ECO:0000256" key="1">
    <source>
        <dbReference type="ARBA" id="ARBA00012513"/>
    </source>
</evidence>
<feature type="region of interest" description="Disordered" evidence="9">
    <location>
        <begin position="756"/>
        <end position="782"/>
    </location>
</feature>
<dbReference type="Proteomes" id="UP001385951">
    <property type="component" value="Unassembled WGS sequence"/>
</dbReference>
<evidence type="ECO:0000256" key="2">
    <source>
        <dbReference type="ARBA" id="ARBA00022527"/>
    </source>
</evidence>
<dbReference type="InterPro" id="IPR011009">
    <property type="entry name" value="Kinase-like_dom_sf"/>
</dbReference>
<keyword evidence="5" id="KW-0418">Kinase</keyword>
<dbReference type="SMART" id="SM01331">
    <property type="entry name" value="DUF3635"/>
    <property type="match status" value="1"/>
</dbReference>
<gene>
    <name evidence="11" type="ORF">QCA50_020132</name>
</gene>
<evidence type="ECO:0000313" key="12">
    <source>
        <dbReference type="Proteomes" id="UP001385951"/>
    </source>
</evidence>
<feature type="compositionally biased region" description="Pro residues" evidence="9">
    <location>
        <begin position="320"/>
        <end position="335"/>
    </location>
</feature>
<dbReference type="Gene3D" id="1.10.510.10">
    <property type="entry name" value="Transferase(Phosphotransferase) domain 1"/>
    <property type="match status" value="1"/>
</dbReference>
<dbReference type="GO" id="GO:0072354">
    <property type="term" value="F:histone H3T3 kinase activity"/>
    <property type="evidence" value="ECO:0007669"/>
    <property type="project" value="TreeGrafter"/>
</dbReference>
<feature type="region of interest" description="Disordered" evidence="9">
    <location>
        <begin position="169"/>
        <end position="198"/>
    </location>
</feature>
<protein>
    <recommendedName>
        <fullName evidence="1">non-specific serine/threonine protein kinase</fullName>
        <ecNumber evidence="1">2.7.11.1</ecNumber>
    </recommendedName>
</protein>
<dbReference type="AlphaFoldDB" id="A0AAW0FHS4"/>
<name>A0AAW0FHS4_9APHY</name>
<dbReference type="Pfam" id="PF12330">
    <property type="entry name" value="Haspin_kinase"/>
    <property type="match status" value="1"/>
</dbReference>
<feature type="region of interest" description="Disordered" evidence="9">
    <location>
        <begin position="21"/>
        <end position="81"/>
    </location>
</feature>
<dbReference type="InterPro" id="IPR024604">
    <property type="entry name" value="GSG2_C"/>
</dbReference>
<evidence type="ECO:0000256" key="7">
    <source>
        <dbReference type="ARBA" id="ARBA00047899"/>
    </source>
</evidence>
<dbReference type="GO" id="GO:0005524">
    <property type="term" value="F:ATP binding"/>
    <property type="evidence" value="ECO:0007669"/>
    <property type="project" value="UniProtKB-KW"/>
</dbReference>
<feature type="compositionally biased region" description="Polar residues" evidence="9">
    <location>
        <begin position="289"/>
        <end position="304"/>
    </location>
</feature>
<feature type="region of interest" description="Disordered" evidence="9">
    <location>
        <begin position="251"/>
        <end position="342"/>
    </location>
</feature>
<dbReference type="PANTHER" id="PTHR24419:SF18">
    <property type="entry name" value="SERINE_THREONINE-PROTEIN KINASE HASPIN"/>
    <property type="match status" value="1"/>
</dbReference>
<sequence length="800" mass="88503">MLGTRTKQVFTYGRRGHRIVNASDERGQGKPSRTTKLPAVENMTHSDSSSDSDYTPSTTKHLNPTMTAQPVKHKAPKKKTIPASAISPKAAKLTSNTITTRRPLSAQSNNVPHSPAVKSIRKRMKPQVVVNKYVPLKPASPVVKVDIIVLDDTGHTISQERRISRPDVLVNSPEMPPARKSKSTAVAKKPASKPRVTKVVPAKVNKKPAPVPAAKKSFRTEPILISDSDEDEPTPSIVPVGRKLSRPVVLSSGSEISEDDLPVQDASMESISPPKPPKRTVARKVILSSPESDLSSPGASSSNRRLPAPDFPQRNNAPPFKHPQPIPRPAFPVPTRPTYHARDFTPNQAFKSFSLHQTPPSPTPSLSDSDLDLSLDLEELALSPSTRKQIAASFKALETNVPAYLQPLLAECSQKTPHEFSAFIKMFPRDPIVRLSHEGFTLPAFQKIGEASYSEVFGIGDVVLKIVPLRDELKRPSDHVEDLDSPAPSDAKDVLKEIVVTRAMGEICEGFVKLLRAYVVRGRYPSLLLDLWDQYDKVKGSESVRPDSFTASQTYAIIVLPNGGPDLETFTFQPKMGWRQACSIFWQVTRALAEAEELVHFEHRDLHWGQILVNNTEPSLPSHTKGKRVPMDDNSHEVRATIIDLGLSRMGDGSGTDVHWTPFDEEIFEGEGDVQFEVYRMMRMHNGDDWKSYKPLTNVMWLHYLTLKLLKSKKLRAPSVSRKSKSTTSTAVSLEQDCHECLLDLEQILSEAVSGCKPQAAPKKSRRKTHAPSKSTPVVTIGPQNAAQVLQLGKERGWLR</sequence>
<evidence type="ECO:0000256" key="9">
    <source>
        <dbReference type="SAM" id="MobiDB-lite"/>
    </source>
</evidence>
<evidence type="ECO:0000256" key="5">
    <source>
        <dbReference type="ARBA" id="ARBA00022777"/>
    </source>
</evidence>
<dbReference type="GO" id="GO:0035556">
    <property type="term" value="P:intracellular signal transduction"/>
    <property type="evidence" value="ECO:0007669"/>
    <property type="project" value="TreeGrafter"/>
</dbReference>
<dbReference type="Gene3D" id="3.30.200.20">
    <property type="entry name" value="Phosphorylase Kinase, domain 1"/>
    <property type="match status" value="1"/>
</dbReference>
<comment type="catalytic activity">
    <reaction evidence="8">
        <text>L-seryl-[protein] + ATP = O-phospho-L-seryl-[protein] + ADP + H(+)</text>
        <dbReference type="Rhea" id="RHEA:17989"/>
        <dbReference type="Rhea" id="RHEA-COMP:9863"/>
        <dbReference type="Rhea" id="RHEA-COMP:11604"/>
        <dbReference type="ChEBI" id="CHEBI:15378"/>
        <dbReference type="ChEBI" id="CHEBI:29999"/>
        <dbReference type="ChEBI" id="CHEBI:30616"/>
        <dbReference type="ChEBI" id="CHEBI:83421"/>
        <dbReference type="ChEBI" id="CHEBI:456216"/>
        <dbReference type="EC" id="2.7.11.1"/>
    </reaction>
</comment>
<evidence type="ECO:0000256" key="4">
    <source>
        <dbReference type="ARBA" id="ARBA00022741"/>
    </source>
</evidence>
<dbReference type="GO" id="GO:0000278">
    <property type="term" value="P:mitotic cell cycle"/>
    <property type="evidence" value="ECO:0007669"/>
    <property type="project" value="TreeGrafter"/>
</dbReference>
<feature type="compositionally biased region" description="Basic residues" evidence="9">
    <location>
        <begin position="71"/>
        <end position="80"/>
    </location>
</feature>
<evidence type="ECO:0000313" key="11">
    <source>
        <dbReference type="EMBL" id="KAK7676876.1"/>
    </source>
</evidence>
<keyword evidence="6" id="KW-0067">ATP-binding</keyword>
<accession>A0AAW0FHS4</accession>